<dbReference type="OrthoDB" id="10250083at2759"/>
<protein>
    <submittedName>
        <fullName evidence="3">ATP synthase, subunit C</fullName>
    </submittedName>
</protein>
<reference evidence="4" key="2">
    <citation type="journal article" date="2016" name="Sci. Rep.">
        <title>Dictyocaulus viviparus genome, variome and transcriptome elucidate lungworm biology and support future intervention.</title>
        <authorList>
            <person name="McNulty S.N."/>
            <person name="Strube C."/>
            <person name="Rosa B.A."/>
            <person name="Martin J.C."/>
            <person name="Tyagi R."/>
            <person name="Choi Y.J."/>
            <person name="Wang Q."/>
            <person name="Hallsworth Pepin K."/>
            <person name="Zhang X."/>
            <person name="Ozersky P."/>
            <person name="Wilson R.K."/>
            <person name="Sternberg P.W."/>
            <person name="Gasser R.B."/>
            <person name="Mitreva M."/>
        </authorList>
    </citation>
    <scope>NUCLEOTIDE SEQUENCE [LARGE SCALE GENOMIC DNA]</scope>
    <source>
        <strain evidence="4">HannoverDv2000</strain>
    </source>
</reference>
<dbReference type="SUPFAM" id="SSF103486">
    <property type="entry name" value="V-type ATP synthase subunit C"/>
    <property type="match status" value="1"/>
</dbReference>
<dbReference type="FunFam" id="1.10.132.50:FF:000002">
    <property type="entry name" value="V-type proton ATPase subunit"/>
    <property type="match status" value="1"/>
</dbReference>
<dbReference type="Gene3D" id="1.10.132.50">
    <property type="entry name" value="ATP synthase (C/AC39) subunit, domain 3"/>
    <property type="match status" value="1"/>
</dbReference>
<keyword evidence="1" id="KW-0813">Transport</keyword>
<name>A0A0D8Y334_DICVI</name>
<proteinExistence type="predicted"/>
<dbReference type="Proteomes" id="UP000053766">
    <property type="component" value="Unassembled WGS sequence"/>
</dbReference>
<dbReference type="GO" id="GO:0033179">
    <property type="term" value="C:proton-transporting V-type ATPase, V0 domain"/>
    <property type="evidence" value="ECO:0007669"/>
    <property type="project" value="InterPro"/>
</dbReference>
<dbReference type="GO" id="GO:0046961">
    <property type="term" value="F:proton-transporting ATPase activity, rotational mechanism"/>
    <property type="evidence" value="ECO:0007669"/>
    <property type="project" value="InterPro"/>
</dbReference>
<evidence type="ECO:0000256" key="1">
    <source>
        <dbReference type="ARBA" id="ARBA00022448"/>
    </source>
</evidence>
<dbReference type="STRING" id="29172.A0A0D8Y334"/>
<dbReference type="InterPro" id="IPR036079">
    <property type="entry name" value="ATPase_csu/dsu_sf"/>
</dbReference>
<evidence type="ECO:0000313" key="4">
    <source>
        <dbReference type="Proteomes" id="UP000053766"/>
    </source>
</evidence>
<sequence>MGEFLFNIDHGYLEALIRGFKCGLLSQTDYANLVQCETLEDLKLHIQSTDYGNFLANEPGAITVQVIDERLKEKLVTEFTHLRNNALEPLATFLDYITYSYMIDNIILLITGTLHQRPISELISKCHPLELRVRYKNLHLHKNKMTISTIYGFEADRRSIIITINSFDTELSKDDREKLYPRCGKLYPEGLSGLARADDYEQVKQICEFYSDYKPLFDSSGNSSGEKTLEDKFFEHEVKLNVQAYLHQFHFGAFYAFIKLKEQEMRNIIWIAECISQRHRTKIDNYIPIV</sequence>
<gene>
    <name evidence="3" type="ORF">DICVIV_02537</name>
</gene>
<accession>A0A0D8Y334</accession>
<dbReference type="InterPro" id="IPR002843">
    <property type="entry name" value="ATPase_V0-cplx_csu/dsu"/>
</dbReference>
<dbReference type="InterPro" id="IPR044911">
    <property type="entry name" value="V-type_ATPase_csu/dsu_dom_3"/>
</dbReference>
<dbReference type="InterPro" id="IPR016727">
    <property type="entry name" value="ATPase_V0-cplx_dsu"/>
</dbReference>
<evidence type="ECO:0000313" key="3">
    <source>
        <dbReference type="EMBL" id="KJH51258.1"/>
    </source>
</evidence>
<evidence type="ECO:0000256" key="2">
    <source>
        <dbReference type="ARBA" id="ARBA00023065"/>
    </source>
</evidence>
<dbReference type="EMBL" id="KN716187">
    <property type="protein sequence ID" value="KJH51258.1"/>
    <property type="molecule type" value="Genomic_DNA"/>
</dbReference>
<organism evidence="3 4">
    <name type="scientific">Dictyocaulus viviparus</name>
    <name type="common">Bovine lungworm</name>
    <dbReference type="NCBI Taxonomy" id="29172"/>
    <lineage>
        <taxon>Eukaryota</taxon>
        <taxon>Metazoa</taxon>
        <taxon>Ecdysozoa</taxon>
        <taxon>Nematoda</taxon>
        <taxon>Chromadorea</taxon>
        <taxon>Rhabditida</taxon>
        <taxon>Rhabditina</taxon>
        <taxon>Rhabditomorpha</taxon>
        <taxon>Strongyloidea</taxon>
        <taxon>Metastrongylidae</taxon>
        <taxon>Dictyocaulus</taxon>
    </lineage>
</organism>
<dbReference type="Pfam" id="PF01992">
    <property type="entry name" value="vATP-synt_AC39"/>
    <property type="match status" value="2"/>
</dbReference>
<dbReference type="AlphaFoldDB" id="A0A0D8Y334"/>
<keyword evidence="2" id="KW-0406">Ion transport</keyword>
<dbReference type="PANTHER" id="PTHR11028">
    <property type="entry name" value="VACUOLAR ATP SYNTHASE SUBUNIT AC39"/>
    <property type="match status" value="1"/>
</dbReference>
<keyword evidence="4" id="KW-1185">Reference proteome</keyword>
<reference evidence="3 4" key="1">
    <citation type="submission" date="2013-11" db="EMBL/GenBank/DDBJ databases">
        <title>Draft genome of the bovine lungworm Dictyocaulus viviparus.</title>
        <authorList>
            <person name="Mitreva M."/>
        </authorList>
    </citation>
    <scope>NUCLEOTIDE SEQUENCE [LARGE SCALE GENOMIC DNA]</scope>
    <source>
        <strain evidence="3 4">HannoverDv2000</strain>
    </source>
</reference>